<organism evidence="2 3">
    <name type="scientific">Lactuca sativa</name>
    <name type="common">Garden lettuce</name>
    <dbReference type="NCBI Taxonomy" id="4236"/>
    <lineage>
        <taxon>Eukaryota</taxon>
        <taxon>Viridiplantae</taxon>
        <taxon>Streptophyta</taxon>
        <taxon>Embryophyta</taxon>
        <taxon>Tracheophyta</taxon>
        <taxon>Spermatophyta</taxon>
        <taxon>Magnoliopsida</taxon>
        <taxon>eudicotyledons</taxon>
        <taxon>Gunneridae</taxon>
        <taxon>Pentapetalae</taxon>
        <taxon>asterids</taxon>
        <taxon>campanulids</taxon>
        <taxon>Asterales</taxon>
        <taxon>Asteraceae</taxon>
        <taxon>Cichorioideae</taxon>
        <taxon>Cichorieae</taxon>
        <taxon>Lactucinae</taxon>
        <taxon>Lactuca</taxon>
    </lineage>
</organism>
<sequence>MDQDFRSPIVEQQVLPSEGAHASGSSFETPVLYISKGKNKLPDFELFDVVMLKNRVFDLEQSSAEKDLIIGKQDFRISELEKEKSNKASKISDLQANIGGLTALLFDLKQCLFQKFGDEFQPLSVEGEKITASSSGPANLASQSSSDIATRPGPDANLDTFLSSSPASAQERREKQVWVEQLKGKMLVMKHSDQNAPGDHPKIFF</sequence>
<dbReference type="Proteomes" id="UP000235145">
    <property type="component" value="Unassembled WGS sequence"/>
</dbReference>
<comment type="caution">
    <text evidence="2">The sequence shown here is derived from an EMBL/GenBank/DDBJ whole genome shotgun (WGS) entry which is preliminary data.</text>
</comment>
<evidence type="ECO:0000313" key="3">
    <source>
        <dbReference type="Proteomes" id="UP000235145"/>
    </source>
</evidence>
<evidence type="ECO:0000256" key="1">
    <source>
        <dbReference type="SAM" id="MobiDB-lite"/>
    </source>
</evidence>
<dbReference type="EMBL" id="NBSK02000008">
    <property type="protein sequence ID" value="KAJ0194027.1"/>
    <property type="molecule type" value="Genomic_DNA"/>
</dbReference>
<evidence type="ECO:0000313" key="2">
    <source>
        <dbReference type="EMBL" id="KAJ0194027.1"/>
    </source>
</evidence>
<keyword evidence="3" id="KW-1185">Reference proteome</keyword>
<proteinExistence type="predicted"/>
<dbReference type="AlphaFoldDB" id="A0A9R1X2Q8"/>
<protein>
    <submittedName>
        <fullName evidence="2">Uncharacterized protein</fullName>
    </submittedName>
</protein>
<gene>
    <name evidence="2" type="ORF">LSAT_V11C800453500</name>
</gene>
<dbReference type="Gramene" id="rna-gnl|WGS:NBSK|LSAT_8X163561_mrna">
    <property type="protein sequence ID" value="cds-PLY67995.1"/>
    <property type="gene ID" value="gene-LSAT_8X163561"/>
</dbReference>
<feature type="compositionally biased region" description="Polar residues" evidence="1">
    <location>
        <begin position="131"/>
        <end position="148"/>
    </location>
</feature>
<reference evidence="2 3" key="1">
    <citation type="journal article" date="2017" name="Nat. Commun.">
        <title>Genome assembly with in vitro proximity ligation data and whole-genome triplication in lettuce.</title>
        <authorList>
            <person name="Reyes-Chin-Wo S."/>
            <person name="Wang Z."/>
            <person name="Yang X."/>
            <person name="Kozik A."/>
            <person name="Arikit S."/>
            <person name="Song C."/>
            <person name="Xia L."/>
            <person name="Froenicke L."/>
            <person name="Lavelle D.O."/>
            <person name="Truco M.J."/>
            <person name="Xia R."/>
            <person name="Zhu S."/>
            <person name="Xu C."/>
            <person name="Xu H."/>
            <person name="Xu X."/>
            <person name="Cox K."/>
            <person name="Korf I."/>
            <person name="Meyers B.C."/>
            <person name="Michelmore R.W."/>
        </authorList>
    </citation>
    <scope>NUCLEOTIDE SEQUENCE [LARGE SCALE GENOMIC DNA]</scope>
    <source>
        <strain evidence="3">cv. Salinas</strain>
        <tissue evidence="2">Seedlings</tissue>
    </source>
</reference>
<name>A0A9R1X2Q8_LACSA</name>
<accession>A0A9R1X2Q8</accession>
<feature type="region of interest" description="Disordered" evidence="1">
    <location>
        <begin position="131"/>
        <end position="176"/>
    </location>
</feature>